<dbReference type="Gene3D" id="1.25.40.20">
    <property type="entry name" value="Ankyrin repeat-containing domain"/>
    <property type="match status" value="3"/>
</dbReference>
<proteinExistence type="predicted"/>
<dbReference type="InterPro" id="IPR036770">
    <property type="entry name" value="Ankyrin_rpt-contain_sf"/>
</dbReference>
<evidence type="ECO:0000313" key="5">
    <source>
        <dbReference type="EMBL" id="KAF6212260.1"/>
    </source>
</evidence>
<evidence type="ECO:0000256" key="4">
    <source>
        <dbReference type="SAM" id="MobiDB-lite"/>
    </source>
</evidence>
<reference evidence="5" key="1">
    <citation type="journal article" date="2021" name="Mol. Ecol. Resour.">
        <title>Apolygus lucorum genome provides insights into omnivorousness and mesophyll feeding.</title>
        <authorList>
            <person name="Liu Y."/>
            <person name="Liu H."/>
            <person name="Wang H."/>
            <person name="Huang T."/>
            <person name="Liu B."/>
            <person name="Yang B."/>
            <person name="Yin L."/>
            <person name="Li B."/>
            <person name="Zhang Y."/>
            <person name="Zhang S."/>
            <person name="Jiang F."/>
            <person name="Zhang X."/>
            <person name="Ren Y."/>
            <person name="Wang B."/>
            <person name="Wang S."/>
            <person name="Lu Y."/>
            <person name="Wu K."/>
            <person name="Fan W."/>
            <person name="Wang G."/>
        </authorList>
    </citation>
    <scope>NUCLEOTIDE SEQUENCE</scope>
    <source>
        <strain evidence="5">12Hb</strain>
    </source>
</reference>
<dbReference type="InterPro" id="IPR002110">
    <property type="entry name" value="Ankyrin_rpt"/>
</dbReference>
<feature type="repeat" description="ANK" evidence="3">
    <location>
        <begin position="319"/>
        <end position="344"/>
    </location>
</feature>
<accession>A0A8S9XTA5</accession>
<dbReference type="AlphaFoldDB" id="A0A8S9XTA5"/>
<evidence type="ECO:0000256" key="1">
    <source>
        <dbReference type="ARBA" id="ARBA00022737"/>
    </source>
</evidence>
<dbReference type="EMBL" id="WIXP02000004">
    <property type="protein sequence ID" value="KAF6212260.1"/>
    <property type="molecule type" value="Genomic_DNA"/>
</dbReference>
<gene>
    <name evidence="5" type="ORF">GE061_012781</name>
</gene>
<name>A0A8S9XTA5_APOLU</name>
<feature type="non-terminal residue" evidence="5">
    <location>
        <position position="435"/>
    </location>
</feature>
<feature type="repeat" description="ANK" evidence="3">
    <location>
        <begin position="252"/>
        <end position="284"/>
    </location>
</feature>
<dbReference type="PANTHER" id="PTHR24126:SF14">
    <property type="entry name" value="ANK_REP_REGION DOMAIN-CONTAINING PROTEIN"/>
    <property type="match status" value="1"/>
</dbReference>
<evidence type="ECO:0000256" key="2">
    <source>
        <dbReference type="ARBA" id="ARBA00023043"/>
    </source>
</evidence>
<feature type="repeat" description="ANK" evidence="3">
    <location>
        <begin position="219"/>
        <end position="251"/>
    </location>
</feature>
<keyword evidence="6" id="KW-1185">Reference proteome</keyword>
<dbReference type="OrthoDB" id="6600467at2759"/>
<keyword evidence="1" id="KW-0677">Repeat</keyword>
<dbReference type="SMART" id="SM00248">
    <property type="entry name" value="ANK"/>
    <property type="match status" value="8"/>
</dbReference>
<feature type="region of interest" description="Disordered" evidence="4">
    <location>
        <begin position="22"/>
        <end position="47"/>
    </location>
</feature>
<organism evidence="5 6">
    <name type="scientific">Apolygus lucorum</name>
    <name type="common">Small green plant bug</name>
    <name type="synonym">Lygocoris lucorum</name>
    <dbReference type="NCBI Taxonomy" id="248454"/>
    <lineage>
        <taxon>Eukaryota</taxon>
        <taxon>Metazoa</taxon>
        <taxon>Ecdysozoa</taxon>
        <taxon>Arthropoda</taxon>
        <taxon>Hexapoda</taxon>
        <taxon>Insecta</taxon>
        <taxon>Pterygota</taxon>
        <taxon>Neoptera</taxon>
        <taxon>Paraneoptera</taxon>
        <taxon>Hemiptera</taxon>
        <taxon>Heteroptera</taxon>
        <taxon>Panheteroptera</taxon>
        <taxon>Cimicomorpha</taxon>
        <taxon>Miridae</taxon>
        <taxon>Mirini</taxon>
        <taxon>Apolygus</taxon>
    </lineage>
</organism>
<dbReference type="Proteomes" id="UP000466442">
    <property type="component" value="Unassembled WGS sequence"/>
</dbReference>
<protein>
    <submittedName>
        <fullName evidence="5">Uncharacterized protein</fullName>
    </submittedName>
</protein>
<evidence type="ECO:0000313" key="6">
    <source>
        <dbReference type="Proteomes" id="UP000466442"/>
    </source>
</evidence>
<dbReference type="SUPFAM" id="SSF48403">
    <property type="entry name" value="Ankyrin repeat"/>
    <property type="match status" value="1"/>
</dbReference>
<dbReference type="PANTHER" id="PTHR24126">
    <property type="entry name" value="ANKYRIN REPEAT, PH AND SEC7 DOMAIN CONTAINING PROTEIN SECG-RELATED"/>
    <property type="match status" value="1"/>
</dbReference>
<dbReference type="Pfam" id="PF12796">
    <property type="entry name" value="Ank_2"/>
    <property type="match status" value="3"/>
</dbReference>
<keyword evidence="2 3" id="KW-0040">ANK repeat</keyword>
<feature type="repeat" description="ANK" evidence="3">
    <location>
        <begin position="77"/>
        <end position="109"/>
    </location>
</feature>
<dbReference type="PROSITE" id="PS50297">
    <property type="entry name" value="ANK_REP_REGION"/>
    <property type="match status" value="3"/>
</dbReference>
<dbReference type="PRINTS" id="PR01415">
    <property type="entry name" value="ANKYRIN"/>
</dbReference>
<feature type="compositionally biased region" description="Basic and acidic residues" evidence="4">
    <location>
        <begin position="22"/>
        <end position="36"/>
    </location>
</feature>
<dbReference type="PROSITE" id="PS50088">
    <property type="entry name" value="ANK_REPEAT"/>
    <property type="match status" value="4"/>
</dbReference>
<evidence type="ECO:0000256" key="3">
    <source>
        <dbReference type="PROSITE-ProRule" id="PRU00023"/>
    </source>
</evidence>
<sequence>VGRQFLFSVLWCRCDPQTPRLHPDETGGGRIADESKPSNGSGMSGSVHRAVADQDFHALVRCVQDGCDVDEPYWEKDGKTPLHIAASLGNYDMIRLLCERGCDTNVRTIRGETALHLVITSKKDVFPSVDILLDYRCDPHIQENLQGQTPLHLLAKYVAGLPTYADQAHLCLRNLIENSNPRVPDARGRTALHHLARSCTNLELIKDLFVCDLTARNCRGETPLHEALENNNAFDVVRLLAANSDLSIANNYGETPLHVVARMRKLSLIQYLVSMGASPNAQDVKGNSPLHLMAERGYLEGVKFLTECSLVDFNLQNCDGLTALHVAVESGFSDVVKLLLEAEACDLTLKDSDLQTALELAQQDYRRRSHPHLSILLSDQVKRNSTTKISSHVNIGRLAISANALGSCTAASEPTIRYVTGVGICTICALYGSKV</sequence>
<comment type="caution">
    <text evidence="5">The sequence shown here is derived from an EMBL/GenBank/DDBJ whole genome shotgun (WGS) entry which is preliminary data.</text>
</comment>